<reference evidence="1 2" key="1">
    <citation type="journal article" date="2021" name="Hortic Res">
        <title>Chromosome-scale assembly of the Dendrobium chrysotoxum genome enhances the understanding of orchid evolution.</title>
        <authorList>
            <person name="Zhang Y."/>
            <person name="Zhang G.Q."/>
            <person name="Zhang D."/>
            <person name="Liu X.D."/>
            <person name="Xu X.Y."/>
            <person name="Sun W.H."/>
            <person name="Yu X."/>
            <person name="Zhu X."/>
            <person name="Wang Z.W."/>
            <person name="Zhao X."/>
            <person name="Zhong W.Y."/>
            <person name="Chen H."/>
            <person name="Yin W.L."/>
            <person name="Huang T."/>
            <person name="Niu S.C."/>
            <person name="Liu Z.J."/>
        </authorList>
    </citation>
    <scope>NUCLEOTIDE SEQUENCE [LARGE SCALE GENOMIC DNA]</scope>
    <source>
        <strain evidence="1">Lindl</strain>
    </source>
</reference>
<gene>
    <name evidence="1" type="ORF">IEQ34_008854</name>
</gene>
<keyword evidence="2" id="KW-1185">Reference proteome</keyword>
<sequence>MIVNQGWENLCEGHHIEVFNVVREFFTNGKEALDSRCYVRGWLHNRCRKVYLLFFKLHYQSTTFMGSGHPSLKILWELISVTALREKMDSVIEFYEKSKEFQAHYLGIEEKYYHCIYFEILSKKYNVGIRHYKDKLFPSKELDIRSNIVQYNQFKISSIQYEGESSSSQMIPTIIRYAYIRMNLMESLFTLCYSNYSSPSLLVISIMLKTLMFIKPNGQFLKNLPESHLDRPLASASQHFGNRIPPRSPIVVSITKSHFGRPLVSA</sequence>
<proteinExistence type="predicted"/>
<comment type="caution">
    <text evidence="1">The sequence shown here is derived from an EMBL/GenBank/DDBJ whole genome shotgun (WGS) entry which is preliminary data.</text>
</comment>
<organism evidence="1 2">
    <name type="scientific">Dendrobium chrysotoxum</name>
    <name type="common">Orchid</name>
    <dbReference type="NCBI Taxonomy" id="161865"/>
    <lineage>
        <taxon>Eukaryota</taxon>
        <taxon>Viridiplantae</taxon>
        <taxon>Streptophyta</taxon>
        <taxon>Embryophyta</taxon>
        <taxon>Tracheophyta</taxon>
        <taxon>Spermatophyta</taxon>
        <taxon>Magnoliopsida</taxon>
        <taxon>Liliopsida</taxon>
        <taxon>Asparagales</taxon>
        <taxon>Orchidaceae</taxon>
        <taxon>Epidendroideae</taxon>
        <taxon>Malaxideae</taxon>
        <taxon>Dendrobiinae</taxon>
        <taxon>Dendrobium</taxon>
    </lineage>
</organism>
<dbReference type="AlphaFoldDB" id="A0AAV7GHP8"/>
<accession>A0AAV7GHP8</accession>
<evidence type="ECO:0000313" key="1">
    <source>
        <dbReference type="EMBL" id="KAH0461279.1"/>
    </source>
</evidence>
<dbReference type="Proteomes" id="UP000775213">
    <property type="component" value="Unassembled WGS sequence"/>
</dbReference>
<evidence type="ECO:0000313" key="2">
    <source>
        <dbReference type="Proteomes" id="UP000775213"/>
    </source>
</evidence>
<protein>
    <submittedName>
        <fullName evidence="1">Uncharacterized protein</fullName>
    </submittedName>
</protein>
<name>A0AAV7GHP8_DENCH</name>
<dbReference type="EMBL" id="JAGFBR010000009">
    <property type="protein sequence ID" value="KAH0461279.1"/>
    <property type="molecule type" value="Genomic_DNA"/>
</dbReference>